<dbReference type="Proteomes" id="UP001501624">
    <property type="component" value="Unassembled WGS sequence"/>
</dbReference>
<reference evidence="3" key="1">
    <citation type="journal article" date="2019" name="Int. J. Syst. Evol. Microbiol.">
        <title>The Global Catalogue of Microorganisms (GCM) 10K type strain sequencing project: providing services to taxonomists for standard genome sequencing and annotation.</title>
        <authorList>
            <consortium name="The Broad Institute Genomics Platform"/>
            <consortium name="The Broad Institute Genome Sequencing Center for Infectious Disease"/>
            <person name="Wu L."/>
            <person name="Ma J."/>
        </authorList>
    </citation>
    <scope>NUCLEOTIDE SEQUENCE [LARGE SCALE GENOMIC DNA]</scope>
    <source>
        <strain evidence="3">JCM 17017</strain>
    </source>
</reference>
<protein>
    <submittedName>
        <fullName evidence="2">Uncharacterized protein</fullName>
    </submittedName>
</protein>
<name>A0ABP7I0R5_9PSEU</name>
<evidence type="ECO:0000256" key="1">
    <source>
        <dbReference type="SAM" id="MobiDB-lite"/>
    </source>
</evidence>
<sequence length="95" mass="10426">MYSPTGCPAAWRSSSTFALRYLTTFREVHMPEAGKIGLRYLTVSNQVRRAVDEHLARGGPSPKSSPASSAGSNRVSCPPWTLCSTRSKQRQPMRG</sequence>
<keyword evidence="3" id="KW-1185">Reference proteome</keyword>
<evidence type="ECO:0000313" key="2">
    <source>
        <dbReference type="EMBL" id="GAA3806464.1"/>
    </source>
</evidence>
<gene>
    <name evidence="2" type="ORF">GCM10022380_25180</name>
</gene>
<accession>A0ABP7I0R5</accession>
<feature type="compositionally biased region" description="Low complexity" evidence="1">
    <location>
        <begin position="57"/>
        <end position="72"/>
    </location>
</feature>
<dbReference type="EMBL" id="BAABCM010000002">
    <property type="protein sequence ID" value="GAA3806464.1"/>
    <property type="molecule type" value="Genomic_DNA"/>
</dbReference>
<proteinExistence type="predicted"/>
<organism evidence="2 3">
    <name type="scientific">Amycolatopsis tucumanensis</name>
    <dbReference type="NCBI Taxonomy" id="401106"/>
    <lineage>
        <taxon>Bacteria</taxon>
        <taxon>Bacillati</taxon>
        <taxon>Actinomycetota</taxon>
        <taxon>Actinomycetes</taxon>
        <taxon>Pseudonocardiales</taxon>
        <taxon>Pseudonocardiaceae</taxon>
        <taxon>Amycolatopsis</taxon>
    </lineage>
</organism>
<comment type="caution">
    <text evidence="2">The sequence shown here is derived from an EMBL/GenBank/DDBJ whole genome shotgun (WGS) entry which is preliminary data.</text>
</comment>
<feature type="region of interest" description="Disordered" evidence="1">
    <location>
        <begin position="54"/>
        <end position="95"/>
    </location>
</feature>
<evidence type="ECO:0000313" key="3">
    <source>
        <dbReference type="Proteomes" id="UP001501624"/>
    </source>
</evidence>